<dbReference type="SUPFAM" id="SSF54862">
    <property type="entry name" value="4Fe-4S ferredoxins"/>
    <property type="match status" value="1"/>
</dbReference>
<evidence type="ECO:0000259" key="4">
    <source>
        <dbReference type="PROSITE" id="PS51379"/>
    </source>
</evidence>
<dbReference type="PROSITE" id="PS51379">
    <property type="entry name" value="4FE4S_FER_2"/>
    <property type="match status" value="2"/>
</dbReference>
<dbReference type="Pfam" id="PF13237">
    <property type="entry name" value="Fer4_10"/>
    <property type="match status" value="1"/>
</dbReference>
<accession>A0A7C5KC77</accession>
<dbReference type="EMBL" id="DRUY01000035">
    <property type="protein sequence ID" value="HHI65098.1"/>
    <property type="molecule type" value="Genomic_DNA"/>
</dbReference>
<sequence>MDLIKSILFSPDKCNKCGKCSVACGKGVIYLNGLFRPIFANLSRCDACMKCESICENNAIEVTFY</sequence>
<feature type="domain" description="4Fe-4S ferredoxin-type" evidence="4">
    <location>
        <begin position="5"/>
        <end position="34"/>
    </location>
</feature>
<keyword evidence="2" id="KW-0408">Iron</keyword>
<organism evidence="5">
    <name type="scientific">Thermodesulfobium narugense</name>
    <dbReference type="NCBI Taxonomy" id="184064"/>
    <lineage>
        <taxon>Bacteria</taxon>
        <taxon>Pseudomonadati</taxon>
        <taxon>Thermodesulfobiota</taxon>
        <taxon>Thermodesulfobiia</taxon>
        <taxon>Thermodesulfobiales</taxon>
        <taxon>Thermodesulfobiaceae</taxon>
        <taxon>Thermodesulfobium</taxon>
    </lineage>
</organism>
<protein>
    <submittedName>
        <fullName evidence="5">4Fe-4S dicluster domain-containing protein</fullName>
    </submittedName>
</protein>
<evidence type="ECO:0000256" key="3">
    <source>
        <dbReference type="ARBA" id="ARBA00023014"/>
    </source>
</evidence>
<dbReference type="InterPro" id="IPR017900">
    <property type="entry name" value="4Fe4S_Fe_S_CS"/>
</dbReference>
<dbReference type="GO" id="GO:0051536">
    <property type="term" value="F:iron-sulfur cluster binding"/>
    <property type="evidence" value="ECO:0007669"/>
    <property type="project" value="UniProtKB-KW"/>
</dbReference>
<gene>
    <name evidence="5" type="ORF">ENL70_00940</name>
</gene>
<dbReference type="AlphaFoldDB" id="A0A7C5KC77"/>
<name>A0A7C5KC77_9BACT</name>
<reference evidence="5" key="1">
    <citation type="journal article" date="2020" name="mSystems">
        <title>Genome- and Community-Level Interaction Insights into Carbon Utilization and Element Cycling Functions of Hydrothermarchaeota in Hydrothermal Sediment.</title>
        <authorList>
            <person name="Zhou Z."/>
            <person name="Liu Y."/>
            <person name="Xu W."/>
            <person name="Pan J."/>
            <person name="Luo Z.H."/>
            <person name="Li M."/>
        </authorList>
    </citation>
    <scope>NUCLEOTIDE SEQUENCE [LARGE SCALE GENOMIC DNA]</scope>
    <source>
        <strain evidence="5">SpSt-1019</strain>
    </source>
</reference>
<keyword evidence="3" id="KW-0411">Iron-sulfur</keyword>
<feature type="domain" description="4Fe-4S ferredoxin-type" evidence="4">
    <location>
        <begin position="35"/>
        <end position="65"/>
    </location>
</feature>
<evidence type="ECO:0000256" key="2">
    <source>
        <dbReference type="ARBA" id="ARBA00023004"/>
    </source>
</evidence>
<dbReference type="GO" id="GO:0046872">
    <property type="term" value="F:metal ion binding"/>
    <property type="evidence" value="ECO:0007669"/>
    <property type="project" value="UniProtKB-KW"/>
</dbReference>
<keyword evidence="1" id="KW-0479">Metal-binding</keyword>
<dbReference type="Gene3D" id="3.30.70.20">
    <property type="match status" value="1"/>
</dbReference>
<dbReference type="InterPro" id="IPR017896">
    <property type="entry name" value="4Fe4S_Fe-S-bd"/>
</dbReference>
<evidence type="ECO:0000256" key="1">
    <source>
        <dbReference type="ARBA" id="ARBA00022723"/>
    </source>
</evidence>
<comment type="caution">
    <text evidence="5">The sequence shown here is derived from an EMBL/GenBank/DDBJ whole genome shotgun (WGS) entry which is preliminary data.</text>
</comment>
<dbReference type="PROSITE" id="PS00198">
    <property type="entry name" value="4FE4S_FER_1"/>
    <property type="match status" value="1"/>
</dbReference>
<evidence type="ECO:0000313" key="5">
    <source>
        <dbReference type="EMBL" id="HHI65098.1"/>
    </source>
</evidence>
<proteinExistence type="predicted"/>